<accession>A0A7I8DBA5</accession>
<dbReference type="EMBL" id="AP023366">
    <property type="protein sequence ID" value="BCJ86116.1"/>
    <property type="molecule type" value="Genomic_DNA"/>
</dbReference>
<dbReference type="AlphaFoldDB" id="A0A7I8DBA5"/>
<evidence type="ECO:0000313" key="2">
    <source>
        <dbReference type="Proteomes" id="UP000593802"/>
    </source>
</evidence>
<gene>
    <name evidence="1" type="ORF">skT53_11010</name>
</gene>
<dbReference type="RefSeq" id="WP_200760153.1">
    <property type="nucleotide sequence ID" value="NZ_AP023366.1"/>
</dbReference>
<protein>
    <submittedName>
        <fullName evidence="1">Uncharacterized protein</fullName>
    </submittedName>
</protein>
<name>A0A7I8DBA5_9BACL</name>
<dbReference type="KEGG" id="eff:skT53_11010"/>
<evidence type="ECO:0000313" key="1">
    <source>
        <dbReference type="EMBL" id="BCJ86116.1"/>
    </source>
</evidence>
<proteinExistence type="predicted"/>
<dbReference type="Proteomes" id="UP000593802">
    <property type="component" value="Chromosome"/>
</dbReference>
<keyword evidence="2" id="KW-1185">Reference proteome</keyword>
<reference evidence="1 2" key="1">
    <citation type="submission" date="2020-08" db="EMBL/GenBank/DDBJ databases">
        <title>Complete Genome Sequence of Effusibacillus dendaii Strain skT53, Isolated from Farmland soil.</title>
        <authorList>
            <person name="Konishi T."/>
            <person name="Kawasaki H."/>
        </authorList>
    </citation>
    <scope>NUCLEOTIDE SEQUENCE [LARGE SCALE GENOMIC DNA]</scope>
    <source>
        <strain evidence="2">skT53</strain>
    </source>
</reference>
<organism evidence="1 2">
    <name type="scientific">Effusibacillus dendaii</name>
    <dbReference type="NCBI Taxonomy" id="2743772"/>
    <lineage>
        <taxon>Bacteria</taxon>
        <taxon>Bacillati</taxon>
        <taxon>Bacillota</taxon>
        <taxon>Bacilli</taxon>
        <taxon>Bacillales</taxon>
        <taxon>Alicyclobacillaceae</taxon>
        <taxon>Effusibacillus</taxon>
    </lineage>
</organism>
<sequence>MEATWERISRIVIGDIVRRPAHRYPQKMAAVDGEKRENSDGTIPAILACLTQTDS</sequence>